<dbReference type="AlphaFoldDB" id="A0ABD2ZNE1"/>
<sequence>MKDGIGTKHAMARVGCKAIMYLKKEEKKWVVSRFTDNHNHEFCIPKSTRLLRGHRTITRVQKSLVNMLNEVGVPTRKIMSILEDQSRGQNKFTQKWRRSKDV</sequence>
<name>A0ABD2ZNE1_9GENT</name>
<evidence type="ECO:0000259" key="1">
    <source>
        <dbReference type="Pfam" id="PF03101"/>
    </source>
</evidence>
<dbReference type="PANTHER" id="PTHR47718">
    <property type="entry name" value="OS01G0519700 PROTEIN"/>
    <property type="match status" value="1"/>
</dbReference>
<organism evidence="2 3">
    <name type="scientific">Cinchona calisaya</name>
    <dbReference type="NCBI Taxonomy" id="153742"/>
    <lineage>
        <taxon>Eukaryota</taxon>
        <taxon>Viridiplantae</taxon>
        <taxon>Streptophyta</taxon>
        <taxon>Embryophyta</taxon>
        <taxon>Tracheophyta</taxon>
        <taxon>Spermatophyta</taxon>
        <taxon>Magnoliopsida</taxon>
        <taxon>eudicotyledons</taxon>
        <taxon>Gunneridae</taxon>
        <taxon>Pentapetalae</taxon>
        <taxon>asterids</taxon>
        <taxon>lamiids</taxon>
        <taxon>Gentianales</taxon>
        <taxon>Rubiaceae</taxon>
        <taxon>Cinchonoideae</taxon>
        <taxon>Cinchoneae</taxon>
        <taxon>Cinchona</taxon>
    </lineage>
</organism>
<keyword evidence="3" id="KW-1185">Reference proteome</keyword>
<feature type="domain" description="FAR1" evidence="1">
    <location>
        <begin position="8"/>
        <end position="42"/>
    </location>
</feature>
<dbReference type="EMBL" id="JBJUIK010000008">
    <property type="protein sequence ID" value="KAL3520964.1"/>
    <property type="molecule type" value="Genomic_DNA"/>
</dbReference>
<gene>
    <name evidence="2" type="ORF">ACH5RR_019113</name>
</gene>
<comment type="caution">
    <text evidence="2">The sequence shown here is derived from an EMBL/GenBank/DDBJ whole genome shotgun (WGS) entry which is preliminary data.</text>
</comment>
<dbReference type="Proteomes" id="UP001630127">
    <property type="component" value="Unassembled WGS sequence"/>
</dbReference>
<reference evidence="2 3" key="1">
    <citation type="submission" date="2024-11" db="EMBL/GenBank/DDBJ databases">
        <title>A near-complete genome assembly of Cinchona calisaya.</title>
        <authorList>
            <person name="Lian D.C."/>
            <person name="Zhao X.W."/>
            <person name="Wei L."/>
        </authorList>
    </citation>
    <scope>NUCLEOTIDE SEQUENCE [LARGE SCALE GENOMIC DNA]</scope>
    <source>
        <tissue evidence="2">Nenye</tissue>
    </source>
</reference>
<proteinExistence type="predicted"/>
<dbReference type="PANTHER" id="PTHR47718:SF7">
    <property type="entry name" value="PROTEIN FAR1-RELATED SEQUENCE"/>
    <property type="match status" value="1"/>
</dbReference>
<evidence type="ECO:0000313" key="2">
    <source>
        <dbReference type="EMBL" id="KAL3520964.1"/>
    </source>
</evidence>
<accession>A0ABD2ZNE1</accession>
<evidence type="ECO:0000313" key="3">
    <source>
        <dbReference type="Proteomes" id="UP001630127"/>
    </source>
</evidence>
<dbReference type="Pfam" id="PF03101">
    <property type="entry name" value="FAR1"/>
    <property type="match status" value="1"/>
</dbReference>
<protein>
    <recommendedName>
        <fullName evidence="1">FAR1 domain-containing protein</fullName>
    </recommendedName>
</protein>
<dbReference type="InterPro" id="IPR004330">
    <property type="entry name" value="FAR1_DNA_bnd_dom"/>
</dbReference>